<dbReference type="Proteomes" id="UP000829647">
    <property type="component" value="Chromosome"/>
</dbReference>
<dbReference type="SUPFAM" id="SSF46785">
    <property type="entry name" value="Winged helix' DNA-binding domain"/>
    <property type="match status" value="1"/>
</dbReference>
<sequence>MTPLPVSITPRCPIRTTLELVGGKWRLLVLHQLSGGPLRFGELKRLLPGISEKMLVQELRLLTDADLLSRRNYGEVPPRVEYALTPTGEAALPLVAAAATFGQHYLRTLPHNQSPDHQLLPPGPAKE</sequence>
<feature type="domain" description="HTH hxlR-type" evidence="4">
    <location>
        <begin position="12"/>
        <end position="110"/>
    </location>
</feature>
<keyword evidence="6" id="KW-1185">Reference proteome</keyword>
<evidence type="ECO:0000256" key="2">
    <source>
        <dbReference type="ARBA" id="ARBA00023125"/>
    </source>
</evidence>
<dbReference type="PANTHER" id="PTHR33204:SF29">
    <property type="entry name" value="TRANSCRIPTIONAL REGULATOR"/>
    <property type="match status" value="1"/>
</dbReference>
<keyword evidence="3" id="KW-0804">Transcription</keyword>
<evidence type="ECO:0000313" key="6">
    <source>
        <dbReference type="Proteomes" id="UP000829647"/>
    </source>
</evidence>
<evidence type="ECO:0000256" key="3">
    <source>
        <dbReference type="ARBA" id="ARBA00023163"/>
    </source>
</evidence>
<dbReference type="EMBL" id="CP095848">
    <property type="protein sequence ID" value="UPL49864.1"/>
    <property type="molecule type" value="Genomic_DNA"/>
</dbReference>
<dbReference type="PANTHER" id="PTHR33204">
    <property type="entry name" value="TRANSCRIPTIONAL REGULATOR, MARR FAMILY"/>
    <property type="match status" value="1"/>
</dbReference>
<keyword evidence="2" id="KW-0238">DNA-binding</keyword>
<gene>
    <name evidence="5" type="ORF">MWH26_02865</name>
</gene>
<dbReference type="RefSeq" id="WP_247975970.1">
    <property type="nucleotide sequence ID" value="NZ_CP095848.1"/>
</dbReference>
<keyword evidence="1" id="KW-0805">Transcription regulation</keyword>
<reference evidence="5 6" key="1">
    <citation type="submission" date="2022-04" db="EMBL/GenBank/DDBJ databases">
        <title>Hymenobacter sp. isolated from the air.</title>
        <authorList>
            <person name="Won M."/>
            <person name="Lee C.-M."/>
            <person name="Woen H.-Y."/>
            <person name="Kwon S.-W."/>
        </authorList>
    </citation>
    <scope>NUCLEOTIDE SEQUENCE [LARGE SCALE GENOMIC DNA]</scope>
    <source>
        <strain evidence="6">5516 S-25</strain>
    </source>
</reference>
<proteinExistence type="predicted"/>
<dbReference type="Gene3D" id="1.10.10.10">
    <property type="entry name" value="Winged helix-like DNA-binding domain superfamily/Winged helix DNA-binding domain"/>
    <property type="match status" value="1"/>
</dbReference>
<protein>
    <submittedName>
        <fullName evidence="5">Helix-turn-helix transcriptional regulator</fullName>
    </submittedName>
</protein>
<accession>A0ABY4JD79</accession>
<dbReference type="Pfam" id="PF01638">
    <property type="entry name" value="HxlR"/>
    <property type="match status" value="1"/>
</dbReference>
<evidence type="ECO:0000313" key="5">
    <source>
        <dbReference type="EMBL" id="UPL49864.1"/>
    </source>
</evidence>
<dbReference type="InterPro" id="IPR036388">
    <property type="entry name" value="WH-like_DNA-bd_sf"/>
</dbReference>
<name>A0ABY4JD79_9BACT</name>
<organism evidence="5 6">
    <name type="scientific">Hymenobacter sublimis</name>
    <dbReference type="NCBI Taxonomy" id="2933777"/>
    <lineage>
        <taxon>Bacteria</taxon>
        <taxon>Pseudomonadati</taxon>
        <taxon>Bacteroidota</taxon>
        <taxon>Cytophagia</taxon>
        <taxon>Cytophagales</taxon>
        <taxon>Hymenobacteraceae</taxon>
        <taxon>Hymenobacter</taxon>
    </lineage>
</organism>
<evidence type="ECO:0000259" key="4">
    <source>
        <dbReference type="PROSITE" id="PS51118"/>
    </source>
</evidence>
<dbReference type="PROSITE" id="PS51118">
    <property type="entry name" value="HTH_HXLR"/>
    <property type="match status" value="1"/>
</dbReference>
<dbReference type="InterPro" id="IPR036390">
    <property type="entry name" value="WH_DNA-bd_sf"/>
</dbReference>
<evidence type="ECO:0000256" key="1">
    <source>
        <dbReference type="ARBA" id="ARBA00023015"/>
    </source>
</evidence>
<dbReference type="InterPro" id="IPR002577">
    <property type="entry name" value="HTH_HxlR"/>
</dbReference>